<evidence type="ECO:0000256" key="1">
    <source>
        <dbReference type="SAM" id="MobiDB-lite"/>
    </source>
</evidence>
<protein>
    <submittedName>
        <fullName evidence="2">Uncharacterized protein</fullName>
    </submittedName>
</protein>
<sequence>MKGVVMFLSDLLNDTKQHATRRVYLEYPRAAACASSAPPRRRPFSHARARRRHGRQR</sequence>
<gene>
    <name evidence="2" type="ORF">BURPS1710A_A2715</name>
</gene>
<dbReference type="Proteomes" id="UP000001812">
    <property type="component" value="Chromosome II"/>
</dbReference>
<organism evidence="2">
    <name type="scientific">Burkholderia pseudomallei 1710a</name>
    <dbReference type="NCBI Taxonomy" id="320371"/>
    <lineage>
        <taxon>Bacteria</taxon>
        <taxon>Pseudomonadati</taxon>
        <taxon>Pseudomonadota</taxon>
        <taxon>Betaproteobacteria</taxon>
        <taxon>Burkholderiales</taxon>
        <taxon>Burkholderiaceae</taxon>
        <taxon>Burkholderia</taxon>
        <taxon>pseudomallei group</taxon>
    </lineage>
</organism>
<feature type="region of interest" description="Disordered" evidence="1">
    <location>
        <begin position="34"/>
        <end position="57"/>
    </location>
</feature>
<accession>A0A0E1VRG9</accession>
<reference evidence="2" key="1">
    <citation type="submission" date="2009-05" db="EMBL/GenBank/DDBJ databases">
        <authorList>
            <person name="Harkins D.M."/>
            <person name="DeShazer D."/>
            <person name="Woods D.E."/>
            <person name="Brinkac L.M."/>
            <person name="Brown K.A."/>
            <person name="Hung G.C."/>
            <person name="Tuanyok A."/>
            <person name="Zhang B."/>
            <person name="Nierman W.C."/>
        </authorList>
    </citation>
    <scope>NUCLEOTIDE SEQUENCE [LARGE SCALE GENOMIC DNA]</scope>
    <source>
        <strain evidence="2">1710a</strain>
    </source>
</reference>
<name>A0A0E1VRG9_BURPE</name>
<dbReference type="HOGENOM" id="CLU_2987864_0_0_4"/>
<dbReference type="EMBL" id="CM000833">
    <property type="protein sequence ID" value="EET03500.1"/>
    <property type="molecule type" value="Genomic_DNA"/>
</dbReference>
<evidence type="ECO:0000313" key="2">
    <source>
        <dbReference type="EMBL" id="EET03500.1"/>
    </source>
</evidence>
<dbReference type="AlphaFoldDB" id="A0A0E1VRG9"/>
<feature type="compositionally biased region" description="Basic residues" evidence="1">
    <location>
        <begin position="39"/>
        <end position="57"/>
    </location>
</feature>
<proteinExistence type="predicted"/>